<evidence type="ECO:0000313" key="6">
    <source>
        <dbReference type="EMBL" id="EWH10608.1"/>
    </source>
</evidence>
<keyword evidence="7" id="KW-1185">Reference proteome</keyword>
<protein>
    <submittedName>
        <fullName evidence="6">3-oxoacyl-(Acyl carrier protein) synthase I</fullName>
        <ecNumber evidence="6">2.3.1.41</ecNumber>
    </submittedName>
</protein>
<gene>
    <name evidence="6" type="ORF">DS2_07243</name>
</gene>
<feature type="domain" description="Ketosynthase family 3 (KS3)" evidence="5">
    <location>
        <begin position="1"/>
        <end position="388"/>
    </location>
</feature>
<evidence type="ECO:0000256" key="4">
    <source>
        <dbReference type="RuleBase" id="RU003694"/>
    </source>
</evidence>
<dbReference type="PANTHER" id="PTHR11712:SF320">
    <property type="entry name" value="BETA-KETOACYL SYNTHASE"/>
    <property type="match status" value="1"/>
</dbReference>
<dbReference type="UniPathway" id="UPA00094"/>
<comment type="similarity">
    <text evidence="2 4">Belongs to the thiolase-like superfamily. Beta-ketoacyl-ACP synthases family.</text>
</comment>
<dbReference type="GO" id="GO:0005829">
    <property type="term" value="C:cytosol"/>
    <property type="evidence" value="ECO:0007669"/>
    <property type="project" value="TreeGrafter"/>
</dbReference>
<dbReference type="Proteomes" id="UP000019276">
    <property type="component" value="Unassembled WGS sequence"/>
</dbReference>
<dbReference type="EC" id="2.3.1.41" evidence="6"/>
<dbReference type="PANTHER" id="PTHR11712">
    <property type="entry name" value="POLYKETIDE SYNTHASE-RELATED"/>
    <property type="match status" value="1"/>
</dbReference>
<evidence type="ECO:0000256" key="1">
    <source>
        <dbReference type="ARBA" id="ARBA00005194"/>
    </source>
</evidence>
<dbReference type="GO" id="GO:0004315">
    <property type="term" value="F:3-oxoacyl-[acyl-carrier-protein] synthase activity"/>
    <property type="evidence" value="ECO:0007669"/>
    <property type="project" value="UniProtKB-EC"/>
</dbReference>
<accession>W7QRZ0</accession>
<dbReference type="InterPro" id="IPR020841">
    <property type="entry name" value="PKS_Beta-ketoAc_synthase_dom"/>
</dbReference>
<sequence length="391" mass="41091">MNNTLYINEFGVVCPLGLGKEQVAESLFSGQRTGLVSRSDLLVDGDVYVGEVQADLPSVSGFAKHFQTRNNQLALAAFEQISAKLTTLRSHIPANRIGVIVGTSTSGIAEGENAMQYQKLHGQFPENYHYQQQEMSNLAEFIAQVADVSGPYLTISTACSSSAKSFVTASEWIAAGIVDAVIVGGVDSLCQMTINGFSALESTSAGVCQPFSASRDGINIGEAGALAIVSKQPDGFQVWGGESSDAHHMSAPDPTGLGAVTSIRNALAAANISSTQIDYVNLHGTATVKNDLMESGAVAEVFGTDMPASSTKSLTGHCLGAAGALEAIFCCIALSQQQLPIHVWDAKPDDNIAQLNWVDSTNYQQTVNYCLSNSFAFGGNNVSLIIGKHNG</sequence>
<evidence type="ECO:0000313" key="7">
    <source>
        <dbReference type="Proteomes" id="UP000019276"/>
    </source>
</evidence>
<evidence type="ECO:0000256" key="3">
    <source>
        <dbReference type="ARBA" id="ARBA00022679"/>
    </source>
</evidence>
<dbReference type="OrthoDB" id="9808669at2"/>
<keyword evidence="3 4" id="KW-0808">Transferase</keyword>
<dbReference type="AlphaFoldDB" id="W7QRZ0"/>
<dbReference type="eggNOG" id="COG0304">
    <property type="taxonomic scope" value="Bacteria"/>
</dbReference>
<dbReference type="RefSeq" id="WP_035014032.1">
    <property type="nucleotide sequence ID" value="NZ_ARZY01000010.1"/>
</dbReference>
<dbReference type="GO" id="GO:0006633">
    <property type="term" value="P:fatty acid biosynthetic process"/>
    <property type="evidence" value="ECO:0007669"/>
    <property type="project" value="UniProtKB-UniPathway"/>
</dbReference>
<dbReference type="PROSITE" id="PS52004">
    <property type="entry name" value="KS3_2"/>
    <property type="match status" value="1"/>
</dbReference>
<evidence type="ECO:0000256" key="2">
    <source>
        <dbReference type="ARBA" id="ARBA00008467"/>
    </source>
</evidence>
<dbReference type="STRING" id="1328313.DS2_07243"/>
<name>W7QRZ0_9ALTE</name>
<dbReference type="Pfam" id="PF02801">
    <property type="entry name" value="Ketoacyl-synt_C"/>
    <property type="match status" value="1"/>
</dbReference>
<organism evidence="6 7">
    <name type="scientific">Catenovulum agarivorans DS-2</name>
    <dbReference type="NCBI Taxonomy" id="1328313"/>
    <lineage>
        <taxon>Bacteria</taxon>
        <taxon>Pseudomonadati</taxon>
        <taxon>Pseudomonadota</taxon>
        <taxon>Gammaproteobacteria</taxon>
        <taxon>Alteromonadales</taxon>
        <taxon>Alteromonadaceae</taxon>
        <taxon>Catenovulum</taxon>
    </lineage>
</organism>
<dbReference type="CDD" id="cd00834">
    <property type="entry name" value="KAS_I_II"/>
    <property type="match status" value="1"/>
</dbReference>
<dbReference type="EMBL" id="ARZY01000010">
    <property type="protein sequence ID" value="EWH10608.1"/>
    <property type="molecule type" value="Genomic_DNA"/>
</dbReference>
<comment type="pathway">
    <text evidence="1">Lipid metabolism; fatty acid biosynthesis.</text>
</comment>
<dbReference type="InterPro" id="IPR018201">
    <property type="entry name" value="Ketoacyl_synth_AS"/>
</dbReference>
<reference evidence="6 7" key="1">
    <citation type="journal article" date="2014" name="Genome Announc.">
        <title>Draft Genome Sequence of the Agar-Degrading Bacterium Catenovulum sp. Strain DS-2, Isolated from Intestines of Haliotis diversicolor.</title>
        <authorList>
            <person name="Shan D."/>
            <person name="Li X."/>
            <person name="Gu Z."/>
            <person name="Wei G."/>
            <person name="Gao Z."/>
            <person name="Shao Z."/>
        </authorList>
    </citation>
    <scope>NUCLEOTIDE SEQUENCE [LARGE SCALE GENOMIC DNA]</scope>
    <source>
        <strain evidence="6 7">DS-2</strain>
    </source>
</reference>
<dbReference type="InterPro" id="IPR000794">
    <property type="entry name" value="Beta-ketoacyl_synthase"/>
</dbReference>
<dbReference type="Gene3D" id="3.40.47.10">
    <property type="match status" value="2"/>
</dbReference>
<comment type="caution">
    <text evidence="6">The sequence shown here is derived from an EMBL/GenBank/DDBJ whole genome shotgun (WGS) entry which is preliminary data.</text>
</comment>
<dbReference type="NCBIfam" id="NF006618">
    <property type="entry name" value="PRK09185.1"/>
    <property type="match status" value="1"/>
</dbReference>
<dbReference type="Pfam" id="PF00109">
    <property type="entry name" value="ketoacyl-synt"/>
    <property type="match status" value="1"/>
</dbReference>
<dbReference type="SUPFAM" id="SSF53901">
    <property type="entry name" value="Thiolase-like"/>
    <property type="match status" value="2"/>
</dbReference>
<dbReference type="InterPro" id="IPR016039">
    <property type="entry name" value="Thiolase-like"/>
</dbReference>
<dbReference type="InterPro" id="IPR014031">
    <property type="entry name" value="Ketoacyl_synth_C"/>
</dbReference>
<evidence type="ECO:0000259" key="5">
    <source>
        <dbReference type="PROSITE" id="PS52004"/>
    </source>
</evidence>
<dbReference type="SMART" id="SM00825">
    <property type="entry name" value="PKS_KS"/>
    <property type="match status" value="1"/>
</dbReference>
<dbReference type="PROSITE" id="PS00606">
    <property type="entry name" value="KS3_1"/>
    <property type="match status" value="1"/>
</dbReference>
<proteinExistence type="inferred from homology"/>
<dbReference type="InterPro" id="IPR014030">
    <property type="entry name" value="Ketoacyl_synth_N"/>
</dbReference>
<keyword evidence="6" id="KW-0012">Acyltransferase</keyword>
<dbReference type="PATRIC" id="fig|1328313.3.peg.1479"/>